<proteinExistence type="predicted"/>
<gene>
    <name evidence="1" type="ORF">ACJMK2_009780</name>
</gene>
<sequence>MKEITTHMSSVVGMTLGYIRMARFDILRDDFQISSLFERLSSCTPRQEICTILQRFFCSYLGSHLASQCLKQQIIDQEVLDMAYEFLLLGSDSDVASGKLKLATLYLLQNNGLLAENILRNILENYTFLVSNIHTEAIKDLIIFRIVNENISFTNVLRYYLAFPVPYLPSEMYCTPTALIPEMFRSTGSDQHALNPRKDYRKSWAVVDPKLYLHFLQHQCYHQQNKITHKMIALSNMIWVILHEELKYKDTALNLLAYCLKEDEFLVQSYAVLSKSMKMNNHYNAAKWQIARLLHAVFKWIGGSH</sequence>
<dbReference type="EMBL" id="JBJQND010000012">
    <property type="protein sequence ID" value="KAL3859564.1"/>
    <property type="molecule type" value="Genomic_DNA"/>
</dbReference>
<accession>A0ABD3VDA9</accession>
<keyword evidence="2" id="KW-1185">Reference proteome</keyword>
<dbReference type="Proteomes" id="UP001634394">
    <property type="component" value="Unassembled WGS sequence"/>
</dbReference>
<organism evidence="1 2">
    <name type="scientific">Sinanodonta woodiana</name>
    <name type="common">Chinese pond mussel</name>
    <name type="synonym">Anodonta woodiana</name>
    <dbReference type="NCBI Taxonomy" id="1069815"/>
    <lineage>
        <taxon>Eukaryota</taxon>
        <taxon>Metazoa</taxon>
        <taxon>Spiralia</taxon>
        <taxon>Lophotrochozoa</taxon>
        <taxon>Mollusca</taxon>
        <taxon>Bivalvia</taxon>
        <taxon>Autobranchia</taxon>
        <taxon>Heteroconchia</taxon>
        <taxon>Palaeoheterodonta</taxon>
        <taxon>Unionida</taxon>
        <taxon>Unionoidea</taxon>
        <taxon>Unionidae</taxon>
        <taxon>Unioninae</taxon>
        <taxon>Sinanodonta</taxon>
    </lineage>
</organism>
<reference evidence="1 2" key="1">
    <citation type="submission" date="2024-11" db="EMBL/GenBank/DDBJ databases">
        <title>Chromosome-level genome assembly of the freshwater bivalve Anodonta woodiana.</title>
        <authorList>
            <person name="Chen X."/>
        </authorList>
    </citation>
    <scope>NUCLEOTIDE SEQUENCE [LARGE SCALE GENOMIC DNA]</scope>
    <source>
        <strain evidence="1">MN2024</strain>
        <tissue evidence="1">Gills</tissue>
    </source>
</reference>
<dbReference type="AlphaFoldDB" id="A0ABD3VDA9"/>
<evidence type="ECO:0000313" key="2">
    <source>
        <dbReference type="Proteomes" id="UP001634394"/>
    </source>
</evidence>
<comment type="caution">
    <text evidence="1">The sequence shown here is derived from an EMBL/GenBank/DDBJ whole genome shotgun (WGS) entry which is preliminary data.</text>
</comment>
<name>A0ABD3VDA9_SINWO</name>
<protein>
    <submittedName>
        <fullName evidence="1">Uncharacterized protein</fullName>
    </submittedName>
</protein>
<evidence type="ECO:0000313" key="1">
    <source>
        <dbReference type="EMBL" id="KAL3859564.1"/>
    </source>
</evidence>